<dbReference type="STRING" id="170623.SAMN04244579_03041"/>
<dbReference type="Proteomes" id="UP000199005">
    <property type="component" value="Unassembled WGS sequence"/>
</dbReference>
<dbReference type="Pfam" id="PF00990">
    <property type="entry name" value="GGDEF"/>
    <property type="match status" value="1"/>
</dbReference>
<dbReference type="EMBL" id="FNYO01000036">
    <property type="protein sequence ID" value="SEJ07776.1"/>
    <property type="molecule type" value="Genomic_DNA"/>
</dbReference>
<dbReference type="CDD" id="cd01949">
    <property type="entry name" value="GGDEF"/>
    <property type="match status" value="1"/>
</dbReference>
<feature type="transmembrane region" description="Helical" evidence="5">
    <location>
        <begin position="12"/>
        <end position="33"/>
    </location>
</feature>
<dbReference type="InterPro" id="IPR000160">
    <property type="entry name" value="GGDEF_dom"/>
</dbReference>
<comment type="subcellular location">
    <subcellularLocation>
        <location evidence="1">Membrane</location>
    </subcellularLocation>
</comment>
<protein>
    <submittedName>
        <fullName evidence="8">Diguanylate cyclase (GGDEF) domain-containing protein</fullName>
    </submittedName>
</protein>
<evidence type="ECO:0000256" key="3">
    <source>
        <dbReference type="ARBA" id="ARBA00022989"/>
    </source>
</evidence>
<feature type="domain" description="GGDEF" evidence="7">
    <location>
        <begin position="390"/>
        <end position="524"/>
    </location>
</feature>
<dbReference type="PROSITE" id="PS50839">
    <property type="entry name" value="CHASE"/>
    <property type="match status" value="1"/>
</dbReference>
<dbReference type="NCBIfam" id="TIGR00254">
    <property type="entry name" value="GGDEF"/>
    <property type="match status" value="1"/>
</dbReference>
<evidence type="ECO:0000313" key="8">
    <source>
        <dbReference type="EMBL" id="SEJ07776.1"/>
    </source>
</evidence>
<name>A0A1H6VVR1_9GAMM</name>
<dbReference type="InterPro" id="IPR029787">
    <property type="entry name" value="Nucleotide_cyclase"/>
</dbReference>
<keyword evidence="2 5" id="KW-0812">Transmembrane</keyword>
<dbReference type="Gene3D" id="3.30.70.270">
    <property type="match status" value="1"/>
</dbReference>
<feature type="transmembrane region" description="Helical" evidence="5">
    <location>
        <begin position="315"/>
        <end position="332"/>
    </location>
</feature>
<dbReference type="GO" id="GO:0007165">
    <property type="term" value="P:signal transduction"/>
    <property type="evidence" value="ECO:0007669"/>
    <property type="project" value="UniProtKB-ARBA"/>
</dbReference>
<dbReference type="GO" id="GO:0003824">
    <property type="term" value="F:catalytic activity"/>
    <property type="evidence" value="ECO:0007669"/>
    <property type="project" value="UniProtKB-ARBA"/>
</dbReference>
<gene>
    <name evidence="8" type="ORF">SAMN04244579_03041</name>
</gene>
<dbReference type="SMART" id="SM01079">
    <property type="entry name" value="CHASE"/>
    <property type="match status" value="1"/>
</dbReference>
<reference evidence="8 9" key="1">
    <citation type="submission" date="2016-10" db="EMBL/GenBank/DDBJ databases">
        <authorList>
            <person name="de Groot N.N."/>
        </authorList>
    </citation>
    <scope>NUCLEOTIDE SEQUENCE [LARGE SCALE GENOMIC DNA]</scope>
    <source>
        <strain evidence="8 9">DSM 1041</strain>
    </source>
</reference>
<evidence type="ECO:0000256" key="2">
    <source>
        <dbReference type="ARBA" id="ARBA00022692"/>
    </source>
</evidence>
<dbReference type="PANTHER" id="PTHR46663">
    <property type="entry name" value="DIGUANYLATE CYCLASE DGCT-RELATED"/>
    <property type="match status" value="1"/>
</dbReference>
<dbReference type="Pfam" id="PF03924">
    <property type="entry name" value="CHASE"/>
    <property type="match status" value="1"/>
</dbReference>
<dbReference type="SMART" id="SM00267">
    <property type="entry name" value="GGDEF"/>
    <property type="match status" value="1"/>
</dbReference>
<evidence type="ECO:0000256" key="4">
    <source>
        <dbReference type="ARBA" id="ARBA00023136"/>
    </source>
</evidence>
<dbReference type="GO" id="GO:0016020">
    <property type="term" value="C:membrane"/>
    <property type="evidence" value="ECO:0007669"/>
    <property type="project" value="UniProtKB-SubCell"/>
</dbReference>
<dbReference type="InterPro" id="IPR042240">
    <property type="entry name" value="CHASE_sf"/>
</dbReference>
<evidence type="ECO:0000259" key="7">
    <source>
        <dbReference type="PROSITE" id="PS50887"/>
    </source>
</evidence>
<dbReference type="SUPFAM" id="SSF55073">
    <property type="entry name" value="Nucleotide cyclase"/>
    <property type="match status" value="1"/>
</dbReference>
<proteinExistence type="predicted"/>
<keyword evidence="4 5" id="KW-0472">Membrane</keyword>
<evidence type="ECO:0000313" key="9">
    <source>
        <dbReference type="Proteomes" id="UP000199005"/>
    </source>
</evidence>
<dbReference type="PANTHER" id="PTHR46663:SF2">
    <property type="entry name" value="GGDEF DOMAIN-CONTAINING PROTEIN"/>
    <property type="match status" value="1"/>
</dbReference>
<dbReference type="Gene3D" id="3.30.450.350">
    <property type="entry name" value="CHASE domain"/>
    <property type="match status" value="1"/>
</dbReference>
<evidence type="ECO:0000256" key="5">
    <source>
        <dbReference type="SAM" id="Phobius"/>
    </source>
</evidence>
<dbReference type="RefSeq" id="WP_254789218.1">
    <property type="nucleotide sequence ID" value="NZ_FNYO01000036.1"/>
</dbReference>
<dbReference type="InterPro" id="IPR052163">
    <property type="entry name" value="DGC-Regulatory_Protein"/>
</dbReference>
<organism evidence="8 9">
    <name type="scientific">Azotobacter beijerinckii</name>
    <dbReference type="NCBI Taxonomy" id="170623"/>
    <lineage>
        <taxon>Bacteria</taxon>
        <taxon>Pseudomonadati</taxon>
        <taxon>Pseudomonadota</taxon>
        <taxon>Gammaproteobacteria</taxon>
        <taxon>Pseudomonadales</taxon>
        <taxon>Pseudomonadaceae</taxon>
        <taxon>Azotobacter</taxon>
    </lineage>
</organism>
<dbReference type="PROSITE" id="PS50887">
    <property type="entry name" value="GGDEF"/>
    <property type="match status" value="1"/>
</dbReference>
<keyword evidence="3 5" id="KW-1133">Transmembrane helix</keyword>
<evidence type="ECO:0000259" key="6">
    <source>
        <dbReference type="PROSITE" id="PS50839"/>
    </source>
</evidence>
<sequence>MVGMDWRARRRYWARLLVVGGGGVLISVVAYLYSAALERRVQAGEFQRLAHVQFRNAQDLLDHSAQLLLAFRGLFMATETVEREEFARFAREMLPSHPEVLAVHWALRVPHDERGAFECDLLPFQERRLGIFDVSADARLPVPAPAREEYLPIWYTEPFEAHRRVLGLDTLARPYNREVARDSARLGVQRTTPVFPLLQEPDGPLAVAIYQPVYRKGLPLATDEQRQQALEGYLILMLRPSVLLKALSFERLAMEVRLYDLQDGQPVAIHPRGAVPREPGERVVRYPLAVPGRQWLIEFVALQGFGGLSASIQPLLPMLALLALTLVLLLFLERSHRGAIALERLNDELLCRQRELDALAYYDALTGLPNRLLLFDRIHMALGLQRRQGGRLAVCVLDLDGFKAVNDRFGHQAGDLLLKDVAQRMLAVLRPSDTVARLGGDEFVVVLSGANDAPALDGILQRLLDRLSRPIELGAGQPAVSVSASVGVAFAGEHSDANGLIREADLAMYEAKRAGKGCYRIFGAGRAAGL</sequence>
<dbReference type="InterPro" id="IPR006189">
    <property type="entry name" value="CHASE_dom"/>
</dbReference>
<evidence type="ECO:0000256" key="1">
    <source>
        <dbReference type="ARBA" id="ARBA00004370"/>
    </source>
</evidence>
<dbReference type="AlphaFoldDB" id="A0A1H6VVR1"/>
<dbReference type="InterPro" id="IPR043128">
    <property type="entry name" value="Rev_trsase/Diguanyl_cyclase"/>
</dbReference>
<feature type="domain" description="CHASE" evidence="6">
    <location>
        <begin position="77"/>
        <end position="253"/>
    </location>
</feature>
<accession>A0A1H6VVR1</accession>